<dbReference type="GO" id="GO:0030488">
    <property type="term" value="P:tRNA methylation"/>
    <property type="evidence" value="ECO:0007669"/>
    <property type="project" value="TreeGrafter"/>
</dbReference>
<dbReference type="InterPro" id="IPR023873">
    <property type="entry name" value="FeFe-hyd_GTPase_HydF"/>
</dbReference>
<gene>
    <name evidence="4" type="primary">hydF</name>
    <name evidence="4" type="ORF">F2Y13_16200</name>
</gene>
<comment type="caution">
    <text evidence="4">The sequence shown here is derived from an EMBL/GenBank/DDBJ whole genome shotgun (WGS) entry which is preliminary data.</text>
</comment>
<feature type="domain" description="G" evidence="1">
    <location>
        <begin position="14"/>
        <end position="129"/>
    </location>
</feature>
<dbReference type="Pfam" id="PF18133">
    <property type="entry name" value="HydF_tetramer"/>
    <property type="match status" value="1"/>
</dbReference>
<dbReference type="GO" id="GO:0005525">
    <property type="term" value="F:GTP binding"/>
    <property type="evidence" value="ECO:0007669"/>
    <property type="project" value="InterPro"/>
</dbReference>
<dbReference type="PANTHER" id="PTHR42714">
    <property type="entry name" value="TRNA MODIFICATION GTPASE GTPBP3"/>
    <property type="match status" value="1"/>
</dbReference>
<dbReference type="EMBL" id="VVXK01000066">
    <property type="protein sequence ID" value="KAA2363052.1"/>
    <property type="molecule type" value="Genomic_DNA"/>
</dbReference>
<dbReference type="GO" id="GO:0005737">
    <property type="term" value="C:cytoplasm"/>
    <property type="evidence" value="ECO:0007669"/>
    <property type="project" value="TreeGrafter"/>
</dbReference>
<dbReference type="Gene3D" id="3.40.50.300">
    <property type="entry name" value="P-loop containing nucleotide triphosphate hydrolases"/>
    <property type="match status" value="1"/>
</dbReference>
<proteinExistence type="predicted"/>
<dbReference type="Pfam" id="PF18128">
    <property type="entry name" value="HydF_dimer"/>
    <property type="match status" value="1"/>
</dbReference>
<dbReference type="GO" id="GO:0002098">
    <property type="term" value="P:tRNA wobble uridine modification"/>
    <property type="evidence" value="ECO:0007669"/>
    <property type="project" value="TreeGrafter"/>
</dbReference>
<reference evidence="4 5" key="1">
    <citation type="journal article" date="2019" name="Nat. Med.">
        <title>A library of human gut bacterial isolates paired with longitudinal multiomics data enables mechanistic microbiome research.</title>
        <authorList>
            <person name="Poyet M."/>
            <person name="Groussin M."/>
            <person name="Gibbons S.M."/>
            <person name="Avila-Pacheco J."/>
            <person name="Jiang X."/>
            <person name="Kearney S.M."/>
            <person name="Perrotta A.R."/>
            <person name="Berdy B."/>
            <person name="Zhao S."/>
            <person name="Lieberman T.D."/>
            <person name="Swanson P.K."/>
            <person name="Smith M."/>
            <person name="Roesemann S."/>
            <person name="Alexander J.E."/>
            <person name="Rich S.A."/>
            <person name="Livny J."/>
            <person name="Vlamakis H."/>
            <person name="Clish C."/>
            <person name="Bullock K."/>
            <person name="Deik A."/>
            <person name="Scott J."/>
            <person name="Pierce K.A."/>
            <person name="Xavier R.J."/>
            <person name="Alm E.J."/>
        </authorList>
    </citation>
    <scope>NUCLEOTIDE SEQUENCE [LARGE SCALE GENOMIC DNA]</scope>
    <source>
        <strain evidence="4 5">BIOML-A2</strain>
    </source>
</reference>
<protein>
    <submittedName>
        <fullName evidence="4">[FeFe] hydrogenase H-cluster maturation GTPase HydF</fullName>
    </submittedName>
</protein>
<evidence type="ECO:0000313" key="5">
    <source>
        <dbReference type="Proteomes" id="UP000323567"/>
    </source>
</evidence>
<feature type="domain" description="Hydrogen maturase F tetramerization" evidence="3">
    <location>
        <begin position="286"/>
        <end position="400"/>
    </location>
</feature>
<dbReference type="InterPro" id="IPR040644">
    <property type="entry name" value="HydF_tetramer"/>
</dbReference>
<dbReference type="InterPro" id="IPR041606">
    <property type="entry name" value="HydF_dimer"/>
</dbReference>
<dbReference type="AlphaFoldDB" id="A0A5B3FQI2"/>
<dbReference type="SUPFAM" id="SSF52540">
    <property type="entry name" value="P-loop containing nucleoside triphosphate hydrolases"/>
    <property type="match status" value="1"/>
</dbReference>
<dbReference type="NCBIfam" id="TIGR03918">
    <property type="entry name" value="GTP_HydF"/>
    <property type="match status" value="1"/>
</dbReference>
<dbReference type="Pfam" id="PF01926">
    <property type="entry name" value="MMR_HSR1"/>
    <property type="match status" value="1"/>
</dbReference>
<accession>A0A5B3FQI2</accession>
<evidence type="ECO:0000259" key="1">
    <source>
        <dbReference type="Pfam" id="PF01926"/>
    </source>
</evidence>
<sequence>MAEMNQTPKGMRVHIGIFGRRNAGKSSVINALTKQNIALVSDVAGTTTDPVFKAMEILPLGPVMIIDTAGIDDIGDLGKLRIGKTKEVMTKTDVAVIVIDAANDVSDFERSLVSEFKKLGTTYILAANKIETVADPAERIAFLDKAFGEKVVPISALKKKGIDELRSLIVKTAPEAFEDGPMLRDLVKEGDTVVLCVPIDTAAPKGRIILPQVHAIRDILDANAKAVVVKENQLAEQLDNLKEPPALVVTDSQVFAKADRAVPKEIPLTSLSILMARQKGNLSGLAAGAKAVENLKPGDKVLIAEACTHVCQAEDIGRVKIPAWLNKKVGGELNYEWYTGDSFPEDVSSYKLVIHCGACMINRRAMLSRQKKCAETGVSIVNYGVLISYLHGIMDRAMSPMKDN</sequence>
<dbReference type="Proteomes" id="UP000323567">
    <property type="component" value="Unassembled WGS sequence"/>
</dbReference>
<evidence type="ECO:0000259" key="3">
    <source>
        <dbReference type="Pfam" id="PF18133"/>
    </source>
</evidence>
<dbReference type="Gene3D" id="3.40.50.11410">
    <property type="match status" value="1"/>
</dbReference>
<dbReference type="Gene3D" id="3.40.50.11420">
    <property type="match status" value="1"/>
</dbReference>
<dbReference type="InterPro" id="IPR005225">
    <property type="entry name" value="Small_GTP-bd"/>
</dbReference>
<dbReference type="NCBIfam" id="TIGR00231">
    <property type="entry name" value="small_GTP"/>
    <property type="match status" value="1"/>
</dbReference>
<dbReference type="PANTHER" id="PTHR42714:SF6">
    <property type="entry name" value="TRANSLATION INITIATION FACTOR IF-2"/>
    <property type="match status" value="1"/>
</dbReference>
<dbReference type="CDD" id="cd00880">
    <property type="entry name" value="Era_like"/>
    <property type="match status" value="1"/>
</dbReference>
<name>A0A5B3FQI2_9BACT</name>
<evidence type="ECO:0000259" key="2">
    <source>
        <dbReference type="Pfam" id="PF18128"/>
    </source>
</evidence>
<organism evidence="4 5">
    <name type="scientific">Alistipes shahii</name>
    <dbReference type="NCBI Taxonomy" id="328814"/>
    <lineage>
        <taxon>Bacteria</taxon>
        <taxon>Pseudomonadati</taxon>
        <taxon>Bacteroidota</taxon>
        <taxon>Bacteroidia</taxon>
        <taxon>Bacteroidales</taxon>
        <taxon>Rikenellaceae</taxon>
        <taxon>Alistipes</taxon>
    </lineage>
</organism>
<feature type="domain" description="Hydrogen maturase F dimerization" evidence="2">
    <location>
        <begin position="182"/>
        <end position="280"/>
    </location>
</feature>
<dbReference type="InterPro" id="IPR027417">
    <property type="entry name" value="P-loop_NTPase"/>
</dbReference>
<dbReference type="InterPro" id="IPR006073">
    <property type="entry name" value="GTP-bd"/>
</dbReference>
<evidence type="ECO:0000313" key="4">
    <source>
        <dbReference type="EMBL" id="KAA2363052.1"/>
    </source>
</evidence>